<evidence type="ECO:0000313" key="2">
    <source>
        <dbReference type="EMBL" id="GGG94086.1"/>
    </source>
</evidence>
<keyword evidence="1" id="KW-0472">Membrane</keyword>
<protein>
    <recommendedName>
        <fullName evidence="4">Transmembrane protein</fullName>
    </recommendedName>
</protein>
<dbReference type="EMBL" id="BMFS01000002">
    <property type="protein sequence ID" value="GGG94086.1"/>
    <property type="molecule type" value="Genomic_DNA"/>
</dbReference>
<sequence>MAVNARSENADSTVSGTLSDDIAIPAMSNPPARFLDTPTCPVSPALSPARSLQHHLDAQLAGFNVQITDTGLPGEKPKWSTRRTLALVVAINGVAWTALVWAVAALIR</sequence>
<gene>
    <name evidence="2" type="ORF">GCM10007420_06940</name>
</gene>
<feature type="transmembrane region" description="Helical" evidence="1">
    <location>
        <begin position="85"/>
        <end position="107"/>
    </location>
</feature>
<keyword evidence="1" id="KW-1133">Transmembrane helix</keyword>
<evidence type="ECO:0000256" key="1">
    <source>
        <dbReference type="SAM" id="Phobius"/>
    </source>
</evidence>
<organism evidence="2 3">
    <name type="scientific">Glycocaulis albus</name>
    <dbReference type="NCBI Taxonomy" id="1382801"/>
    <lineage>
        <taxon>Bacteria</taxon>
        <taxon>Pseudomonadati</taxon>
        <taxon>Pseudomonadota</taxon>
        <taxon>Alphaproteobacteria</taxon>
        <taxon>Maricaulales</taxon>
        <taxon>Maricaulaceae</taxon>
        <taxon>Glycocaulis</taxon>
    </lineage>
</organism>
<keyword evidence="3" id="KW-1185">Reference proteome</keyword>
<reference evidence="3" key="1">
    <citation type="journal article" date="2019" name="Int. J. Syst. Evol. Microbiol.">
        <title>The Global Catalogue of Microorganisms (GCM) 10K type strain sequencing project: providing services to taxonomists for standard genome sequencing and annotation.</title>
        <authorList>
            <consortium name="The Broad Institute Genomics Platform"/>
            <consortium name="The Broad Institute Genome Sequencing Center for Infectious Disease"/>
            <person name="Wu L."/>
            <person name="Ma J."/>
        </authorList>
    </citation>
    <scope>NUCLEOTIDE SEQUENCE [LARGE SCALE GENOMIC DNA]</scope>
    <source>
        <strain evidence="3">CGMCC 1.12766</strain>
    </source>
</reference>
<evidence type="ECO:0008006" key="4">
    <source>
        <dbReference type="Google" id="ProtNLM"/>
    </source>
</evidence>
<keyword evidence="1" id="KW-0812">Transmembrane</keyword>
<comment type="caution">
    <text evidence="2">The sequence shown here is derived from an EMBL/GenBank/DDBJ whole genome shotgun (WGS) entry which is preliminary data.</text>
</comment>
<accession>A0ABQ1XI04</accession>
<evidence type="ECO:0000313" key="3">
    <source>
        <dbReference type="Proteomes" id="UP000648722"/>
    </source>
</evidence>
<dbReference type="RefSeq" id="WP_188451156.1">
    <property type="nucleotide sequence ID" value="NZ_BMFS01000002.1"/>
</dbReference>
<dbReference type="Proteomes" id="UP000648722">
    <property type="component" value="Unassembled WGS sequence"/>
</dbReference>
<proteinExistence type="predicted"/>
<name>A0ABQ1XI04_9PROT</name>